<evidence type="ECO:0000256" key="4">
    <source>
        <dbReference type="ARBA" id="ARBA00022475"/>
    </source>
</evidence>
<keyword evidence="8" id="KW-0598">Phosphotransferase system</keyword>
<dbReference type="PROSITE" id="PS51094">
    <property type="entry name" value="PTS_EIIA_TYPE_2"/>
    <property type="match status" value="1"/>
</dbReference>
<dbReference type="InterPro" id="IPR003353">
    <property type="entry name" value="PTS_IIB_fruc"/>
</dbReference>
<dbReference type="InterPro" id="IPR016152">
    <property type="entry name" value="PTrfase/Anion_transptr"/>
</dbReference>
<feature type="transmembrane region" description="Helical" evidence="12">
    <location>
        <begin position="600"/>
        <end position="620"/>
    </location>
</feature>
<dbReference type="PROSITE" id="PS00372">
    <property type="entry name" value="PTS_EIIA_TYPE_2_HIS"/>
    <property type="match status" value="1"/>
</dbReference>
<dbReference type="CDD" id="cd05569">
    <property type="entry name" value="PTS_IIB_fructose"/>
    <property type="match status" value="1"/>
</dbReference>
<dbReference type="GO" id="GO:0090563">
    <property type="term" value="F:protein-phosphocysteine-sugar phosphotransferase activity"/>
    <property type="evidence" value="ECO:0007669"/>
    <property type="project" value="TreeGrafter"/>
</dbReference>
<feature type="transmembrane region" description="Helical" evidence="12">
    <location>
        <begin position="422"/>
        <end position="440"/>
    </location>
</feature>
<keyword evidence="5" id="KW-0597">Phosphoprotein</keyword>
<dbReference type="PANTHER" id="PTHR30505:SF28">
    <property type="entry name" value="PTS SYSTEM 2-O-ALPHA-MANNOSYL-D-GLYCERATE-SPECIFIC EIIABC COMPONENT"/>
    <property type="match status" value="1"/>
</dbReference>
<dbReference type="NCBIfam" id="TIGR00848">
    <property type="entry name" value="fruA"/>
    <property type="match status" value="1"/>
</dbReference>
<dbReference type="GO" id="GO:0009401">
    <property type="term" value="P:phosphoenolpyruvate-dependent sugar phosphotransferase system"/>
    <property type="evidence" value="ECO:0007669"/>
    <property type="project" value="UniProtKB-KW"/>
</dbReference>
<feature type="domain" description="PTS EIIC type-2" evidence="15">
    <location>
        <begin position="293"/>
        <end position="627"/>
    </location>
</feature>
<gene>
    <name evidence="16" type="ORF">EQF91_06860</name>
</gene>
<dbReference type="GO" id="GO:0005351">
    <property type="term" value="F:carbohydrate:proton symporter activity"/>
    <property type="evidence" value="ECO:0007669"/>
    <property type="project" value="InterPro"/>
</dbReference>
<keyword evidence="11 12" id="KW-0472">Membrane</keyword>
<dbReference type="Pfam" id="PF02302">
    <property type="entry name" value="PTS_IIB"/>
    <property type="match status" value="1"/>
</dbReference>
<protein>
    <submittedName>
        <fullName evidence="16">PTS fructose transporter subunit IIC</fullName>
    </submittedName>
</protein>
<dbReference type="InterPro" id="IPR050864">
    <property type="entry name" value="Bacterial_PTS_Sugar_Transport"/>
</dbReference>
<evidence type="ECO:0000256" key="2">
    <source>
        <dbReference type="ARBA" id="ARBA00004496"/>
    </source>
</evidence>
<name>A0A4R9C1T6_9FIRM</name>
<evidence type="ECO:0000256" key="5">
    <source>
        <dbReference type="ARBA" id="ARBA00022553"/>
    </source>
</evidence>
<keyword evidence="3" id="KW-0813">Transport</keyword>
<dbReference type="PROSITE" id="PS51099">
    <property type="entry name" value="PTS_EIIB_TYPE_2"/>
    <property type="match status" value="1"/>
</dbReference>
<feature type="transmembrane region" description="Helical" evidence="12">
    <location>
        <begin position="304"/>
        <end position="321"/>
    </location>
</feature>
<feature type="transmembrane region" description="Helical" evidence="12">
    <location>
        <begin position="561"/>
        <end position="579"/>
    </location>
</feature>
<keyword evidence="17" id="KW-1185">Reference proteome</keyword>
<dbReference type="FunFam" id="3.40.930.10:FF:000009">
    <property type="entry name" value="PTS system, fructose specific IIABC component"/>
    <property type="match status" value="1"/>
</dbReference>
<sequence>MKIIELLQLQGISLRQSPATKEEMISKLVDLMFETGSLVDKNQYMKDVLKREESGTTGIGEGVAIPHAKSKGVKHPQLAAMTVTNGTDYDSLDGEPTNLFFMIAVPENSSDEHLKVLSRLSTMLMDKSFRDELLDAKTKEEFLSIIEKKEIEKFPGEANSVINNKKDVYDLLAVTGCPTGIAHTYMSAENLINKAKEMGYNLKVETHGSTGVENQLTDEEIKYAKGIIIASDINIDKSRFNGKRLIVTKVSDGINKPGQLINNVLDENRPVYKAEKISETKVEHKNYSIGQSIYKHLMNGVSHMLPFVVGGGILIAIAFLLDDYSINPAKFGSNTPLAALFMQIGGAAFSFMLPVLAGFIAMSIADRPGLAVGFVGGYLANTGGAGFLGALAAGFIAGYLIVFLRKITNVLPKSMDGVKPMLIFPVFGILGIGAIMLYLLNPPLASVNSAISNWLNNMGSASKLVLGIILGGMMAVDMGGPINKAAYVFGTASLASGSSTVMAAVMAGGMVPPLAISLAMILFKNKFTSKDRQTIPTNIIMGLSFITEGAIPFAAADPLRVLPASVIGSALAGLLSMLFDCSLRAPHGGVWVIGVVQNPLMYLLAIVSGSIVGAIILGILKKKVINE</sequence>
<feature type="transmembrane region" description="Helical" evidence="12">
    <location>
        <begin position="341"/>
        <end position="365"/>
    </location>
</feature>
<evidence type="ECO:0000256" key="12">
    <source>
        <dbReference type="SAM" id="Phobius"/>
    </source>
</evidence>
<proteinExistence type="predicted"/>
<dbReference type="Proteomes" id="UP000297454">
    <property type="component" value="Unassembled WGS sequence"/>
</dbReference>
<feature type="transmembrane region" description="Helical" evidence="12">
    <location>
        <begin position="461"/>
        <end position="482"/>
    </location>
</feature>
<feature type="transmembrane region" description="Helical" evidence="12">
    <location>
        <begin position="502"/>
        <end position="523"/>
    </location>
</feature>
<evidence type="ECO:0000256" key="11">
    <source>
        <dbReference type="ARBA" id="ARBA00023136"/>
    </source>
</evidence>
<evidence type="ECO:0000313" key="16">
    <source>
        <dbReference type="EMBL" id="TFF65001.1"/>
    </source>
</evidence>
<keyword evidence="7" id="KW-0808">Transferase</keyword>
<dbReference type="PANTHER" id="PTHR30505">
    <property type="entry name" value="FRUCTOSE-LIKE PERMEASE"/>
    <property type="match status" value="1"/>
</dbReference>
<dbReference type="AlphaFoldDB" id="A0A4R9C1T6"/>
<evidence type="ECO:0000256" key="10">
    <source>
        <dbReference type="ARBA" id="ARBA00022989"/>
    </source>
</evidence>
<keyword evidence="6" id="KW-0762">Sugar transport</keyword>
<dbReference type="Gene3D" id="3.40.50.2300">
    <property type="match status" value="1"/>
</dbReference>
<feature type="transmembrane region" description="Helical" evidence="12">
    <location>
        <begin position="377"/>
        <end position="402"/>
    </location>
</feature>
<dbReference type="InterPro" id="IPR003352">
    <property type="entry name" value="PTS_EIIC"/>
</dbReference>
<keyword evidence="9 12" id="KW-0812">Transmembrane</keyword>
<dbReference type="InterPro" id="IPR006327">
    <property type="entry name" value="PTS_IIC_fruc"/>
</dbReference>
<evidence type="ECO:0000256" key="9">
    <source>
        <dbReference type="ARBA" id="ARBA00022692"/>
    </source>
</evidence>
<feature type="domain" description="PTS EIIB type-2" evidence="14">
    <location>
        <begin position="171"/>
        <end position="266"/>
    </location>
</feature>
<keyword evidence="4" id="KW-1003">Cell membrane</keyword>
<comment type="caution">
    <text evidence="16">The sequence shown here is derived from an EMBL/GenBank/DDBJ whole genome shotgun (WGS) entry which is preliminary data.</text>
</comment>
<dbReference type="Gene3D" id="3.40.930.10">
    <property type="entry name" value="Mannitol-specific EII, Chain A"/>
    <property type="match status" value="1"/>
</dbReference>
<dbReference type="CDD" id="cd00211">
    <property type="entry name" value="PTS_IIA_fru"/>
    <property type="match status" value="1"/>
</dbReference>
<dbReference type="EMBL" id="SCFR01000026">
    <property type="protein sequence ID" value="TFF65001.1"/>
    <property type="molecule type" value="Genomic_DNA"/>
</dbReference>
<dbReference type="InterPro" id="IPR036095">
    <property type="entry name" value="PTS_EIIB-like_sf"/>
</dbReference>
<dbReference type="FunFam" id="3.40.50.2300:FF:000014">
    <property type="entry name" value="PTS system fructose-like transporter subunit IIB"/>
    <property type="match status" value="1"/>
</dbReference>
<dbReference type="NCBIfam" id="TIGR01427">
    <property type="entry name" value="PTS_IIC_fructo"/>
    <property type="match status" value="1"/>
</dbReference>
<dbReference type="SUPFAM" id="SSF55804">
    <property type="entry name" value="Phoshotransferase/anion transport protein"/>
    <property type="match status" value="1"/>
</dbReference>
<dbReference type="GO" id="GO:0005886">
    <property type="term" value="C:plasma membrane"/>
    <property type="evidence" value="ECO:0007669"/>
    <property type="project" value="UniProtKB-SubCell"/>
</dbReference>
<evidence type="ECO:0000259" key="14">
    <source>
        <dbReference type="PROSITE" id="PS51099"/>
    </source>
</evidence>
<dbReference type="Pfam" id="PF02378">
    <property type="entry name" value="PTS_EIIC"/>
    <property type="match status" value="1"/>
</dbReference>
<dbReference type="InterPro" id="IPR003501">
    <property type="entry name" value="PTS_EIIB_2/3"/>
</dbReference>
<dbReference type="PROSITE" id="PS51104">
    <property type="entry name" value="PTS_EIIC_TYPE_2"/>
    <property type="match status" value="1"/>
</dbReference>
<evidence type="ECO:0000256" key="3">
    <source>
        <dbReference type="ARBA" id="ARBA00022448"/>
    </source>
</evidence>
<evidence type="ECO:0000259" key="15">
    <source>
        <dbReference type="PROSITE" id="PS51104"/>
    </source>
</evidence>
<accession>A0A4R9C1T6</accession>
<evidence type="ECO:0000256" key="7">
    <source>
        <dbReference type="ARBA" id="ARBA00022679"/>
    </source>
</evidence>
<comment type="subcellular location">
    <subcellularLocation>
        <location evidence="1">Cell inner membrane</location>
        <topology evidence="1">Multi-pass membrane protein</topology>
    </subcellularLocation>
    <subcellularLocation>
        <location evidence="2">Cytoplasm</location>
    </subcellularLocation>
</comment>
<dbReference type="InterPro" id="IPR013011">
    <property type="entry name" value="PTS_EIIB_2"/>
</dbReference>
<dbReference type="GO" id="GO:0022877">
    <property type="term" value="F:protein-N(PI)-phosphohistidine-fructose phosphotransferase system transporter activity"/>
    <property type="evidence" value="ECO:0007669"/>
    <property type="project" value="InterPro"/>
</dbReference>
<organism evidence="16 17">
    <name type="scientific">Helcococcus ovis</name>
    <dbReference type="NCBI Taxonomy" id="72026"/>
    <lineage>
        <taxon>Bacteria</taxon>
        <taxon>Bacillati</taxon>
        <taxon>Bacillota</taxon>
        <taxon>Tissierellia</taxon>
        <taxon>Tissierellales</taxon>
        <taxon>Peptoniphilaceae</taxon>
        <taxon>Helcococcus</taxon>
    </lineage>
</organism>
<evidence type="ECO:0000259" key="13">
    <source>
        <dbReference type="PROSITE" id="PS51094"/>
    </source>
</evidence>
<dbReference type="Pfam" id="PF00359">
    <property type="entry name" value="PTS_EIIA_2"/>
    <property type="match status" value="1"/>
</dbReference>
<dbReference type="GO" id="GO:0005737">
    <property type="term" value="C:cytoplasm"/>
    <property type="evidence" value="ECO:0007669"/>
    <property type="project" value="UniProtKB-SubCell"/>
</dbReference>
<dbReference type="InterPro" id="IPR002178">
    <property type="entry name" value="PTS_EIIA_type-2_dom"/>
</dbReference>
<dbReference type="InterPro" id="IPR004715">
    <property type="entry name" value="PTS_IIA_fruc"/>
</dbReference>
<evidence type="ECO:0000256" key="8">
    <source>
        <dbReference type="ARBA" id="ARBA00022683"/>
    </source>
</evidence>
<feature type="domain" description="PTS EIIA type-2" evidence="13">
    <location>
        <begin position="5"/>
        <end position="149"/>
    </location>
</feature>
<dbReference type="InterPro" id="IPR013014">
    <property type="entry name" value="PTS_EIIC_2"/>
</dbReference>
<evidence type="ECO:0000256" key="6">
    <source>
        <dbReference type="ARBA" id="ARBA00022597"/>
    </source>
</evidence>
<evidence type="ECO:0000256" key="1">
    <source>
        <dbReference type="ARBA" id="ARBA00004429"/>
    </source>
</evidence>
<dbReference type="NCBIfam" id="TIGR00829">
    <property type="entry name" value="FRU"/>
    <property type="match status" value="1"/>
</dbReference>
<dbReference type="RefSeq" id="WP_134744555.1">
    <property type="nucleotide sequence ID" value="NZ_JBFNGE010000121.1"/>
</dbReference>
<evidence type="ECO:0000313" key="17">
    <source>
        <dbReference type="Proteomes" id="UP000297454"/>
    </source>
</evidence>
<reference evidence="16 17" key="1">
    <citation type="submission" date="2019-01" db="EMBL/GenBank/DDBJ databases">
        <title>Draft Genome Sequences of Helcococcus ovis Strains Isolated from the Uterus and Vagina of Dairy Cows with Metritis.</title>
        <authorList>
            <person name="Cunha F."/>
            <person name="Jeon S.J."/>
            <person name="Kutzer P."/>
            <person name="Galvao K.N."/>
        </authorList>
    </citation>
    <scope>NUCLEOTIDE SEQUENCE [LARGE SCALE GENOMIC DNA]</scope>
    <source>
        <strain evidence="16 17">KG-37</strain>
    </source>
</reference>
<dbReference type="SUPFAM" id="SSF52794">
    <property type="entry name" value="PTS system IIB component-like"/>
    <property type="match status" value="1"/>
</dbReference>
<keyword evidence="10 12" id="KW-1133">Transmembrane helix</keyword>